<protein>
    <submittedName>
        <fullName evidence="3">LysM domain-containing protein</fullName>
    </submittedName>
</protein>
<evidence type="ECO:0000313" key="4">
    <source>
        <dbReference type="Proteomes" id="UP000199701"/>
    </source>
</evidence>
<keyword evidence="1" id="KW-1133">Transmembrane helix</keyword>
<sequence>MDTTMNGSVYFTNKKTKDSPIFKPVARKNQLIFNNKARISVLCISIIVMLLIVCSGLIIANAAVSDDTISDQNKYYTSISIEKGDTLWSIASNYVSGPKTISNYVNELKEINNLQTDCIYQGQNLIVYYYSSEQK</sequence>
<accession>A0A1I0RR85</accession>
<dbReference type="AlphaFoldDB" id="A0A1I0RR85"/>
<feature type="domain" description="LysM" evidence="2">
    <location>
        <begin position="77"/>
        <end position="127"/>
    </location>
</feature>
<organism evidence="3 4">
    <name type="scientific">[Clostridium] fimetarium</name>
    <dbReference type="NCBI Taxonomy" id="99656"/>
    <lineage>
        <taxon>Bacteria</taxon>
        <taxon>Bacillati</taxon>
        <taxon>Bacillota</taxon>
        <taxon>Clostridia</taxon>
        <taxon>Lachnospirales</taxon>
        <taxon>Lachnospiraceae</taxon>
    </lineage>
</organism>
<dbReference type="Proteomes" id="UP000199701">
    <property type="component" value="Unassembled WGS sequence"/>
</dbReference>
<evidence type="ECO:0000259" key="2">
    <source>
        <dbReference type="PROSITE" id="PS51782"/>
    </source>
</evidence>
<dbReference type="STRING" id="99656.SAMN05421659_12165"/>
<dbReference type="Pfam" id="PF01476">
    <property type="entry name" value="LysM"/>
    <property type="match status" value="1"/>
</dbReference>
<keyword evidence="1" id="KW-0472">Membrane</keyword>
<dbReference type="Gene3D" id="3.10.350.10">
    <property type="entry name" value="LysM domain"/>
    <property type="match status" value="1"/>
</dbReference>
<reference evidence="3 4" key="1">
    <citation type="submission" date="2016-10" db="EMBL/GenBank/DDBJ databases">
        <authorList>
            <person name="de Groot N.N."/>
        </authorList>
    </citation>
    <scope>NUCLEOTIDE SEQUENCE [LARGE SCALE GENOMIC DNA]</scope>
    <source>
        <strain evidence="3 4">DSM 9179</strain>
    </source>
</reference>
<gene>
    <name evidence="3" type="ORF">SAMN05421659_12165</name>
</gene>
<feature type="transmembrane region" description="Helical" evidence="1">
    <location>
        <begin position="39"/>
        <end position="64"/>
    </location>
</feature>
<keyword evidence="1" id="KW-0812">Transmembrane</keyword>
<evidence type="ECO:0000256" key="1">
    <source>
        <dbReference type="SAM" id="Phobius"/>
    </source>
</evidence>
<dbReference type="RefSeq" id="WP_170841496.1">
    <property type="nucleotide sequence ID" value="NZ_FOJI01000021.1"/>
</dbReference>
<dbReference type="InterPro" id="IPR036779">
    <property type="entry name" value="LysM_dom_sf"/>
</dbReference>
<dbReference type="InterPro" id="IPR018392">
    <property type="entry name" value="LysM"/>
</dbReference>
<proteinExistence type="predicted"/>
<dbReference type="CDD" id="cd00118">
    <property type="entry name" value="LysM"/>
    <property type="match status" value="1"/>
</dbReference>
<name>A0A1I0RR85_9FIRM</name>
<dbReference type="SUPFAM" id="SSF54106">
    <property type="entry name" value="LysM domain"/>
    <property type="match status" value="1"/>
</dbReference>
<evidence type="ECO:0000313" key="3">
    <source>
        <dbReference type="EMBL" id="SEW43856.1"/>
    </source>
</evidence>
<dbReference type="EMBL" id="FOJI01000021">
    <property type="protein sequence ID" value="SEW43856.1"/>
    <property type="molecule type" value="Genomic_DNA"/>
</dbReference>
<dbReference type="PROSITE" id="PS51782">
    <property type="entry name" value="LYSM"/>
    <property type="match status" value="1"/>
</dbReference>
<keyword evidence="4" id="KW-1185">Reference proteome</keyword>